<dbReference type="OrthoDB" id="2803471at2759"/>
<proteinExistence type="predicted"/>
<feature type="transmembrane region" description="Helical" evidence="1">
    <location>
        <begin position="39"/>
        <end position="56"/>
    </location>
</feature>
<evidence type="ECO:0000313" key="3">
    <source>
        <dbReference type="EMBL" id="OBZ73410.1"/>
    </source>
</evidence>
<gene>
    <name evidence="3" type="ORF">A0H81_07276</name>
</gene>
<keyword evidence="1" id="KW-0472">Membrane</keyword>
<dbReference type="InterPro" id="IPR045340">
    <property type="entry name" value="DUF6533"/>
</dbReference>
<keyword evidence="1" id="KW-0812">Transmembrane</keyword>
<keyword evidence="4" id="KW-1185">Reference proteome</keyword>
<feature type="domain" description="DUF6533" evidence="2">
    <location>
        <begin position="41"/>
        <end position="83"/>
    </location>
</feature>
<name>A0A1C7M923_GRIFR</name>
<evidence type="ECO:0000259" key="2">
    <source>
        <dbReference type="Pfam" id="PF20151"/>
    </source>
</evidence>
<protein>
    <recommendedName>
        <fullName evidence="2">DUF6533 domain-containing protein</fullName>
    </recommendedName>
</protein>
<evidence type="ECO:0000256" key="1">
    <source>
        <dbReference type="SAM" id="Phobius"/>
    </source>
</evidence>
<keyword evidence="1" id="KW-1133">Transmembrane helix</keyword>
<comment type="caution">
    <text evidence="3">The sequence shown here is derived from an EMBL/GenBank/DDBJ whole genome shotgun (WGS) entry which is preliminary data.</text>
</comment>
<sequence>MSFMIRRYVIMMICKAVMSNSSALEIEEIVTVYQELLTLNYFVMAGAVLFIYDYMITIGQEIDFIWSAPLNGATIVFSLNRYVNLATSLFNILQFVPWDSQELHYHREDYPGRWRSVPSHSHSLHGAAYICSVEFRPPRLHAYTPAGPCGACYQRVPFCANIS</sequence>
<dbReference type="Pfam" id="PF20151">
    <property type="entry name" value="DUF6533"/>
    <property type="match status" value="1"/>
</dbReference>
<reference evidence="3 4" key="1">
    <citation type="submission" date="2016-03" db="EMBL/GenBank/DDBJ databases">
        <title>Whole genome sequencing of Grifola frondosa 9006-11.</title>
        <authorList>
            <person name="Min B."/>
            <person name="Park H."/>
            <person name="Kim J.-G."/>
            <person name="Cho H."/>
            <person name="Oh Y.-L."/>
            <person name="Kong W.-S."/>
            <person name="Choi I.-G."/>
        </authorList>
    </citation>
    <scope>NUCLEOTIDE SEQUENCE [LARGE SCALE GENOMIC DNA]</scope>
    <source>
        <strain evidence="3 4">9006-11</strain>
    </source>
</reference>
<dbReference type="Proteomes" id="UP000092993">
    <property type="component" value="Unassembled WGS sequence"/>
</dbReference>
<accession>A0A1C7M923</accession>
<dbReference type="EMBL" id="LUGG01000007">
    <property type="protein sequence ID" value="OBZ73410.1"/>
    <property type="molecule type" value="Genomic_DNA"/>
</dbReference>
<dbReference type="AlphaFoldDB" id="A0A1C7M923"/>
<organism evidence="3 4">
    <name type="scientific">Grifola frondosa</name>
    <name type="common">Maitake</name>
    <name type="synonym">Polyporus frondosus</name>
    <dbReference type="NCBI Taxonomy" id="5627"/>
    <lineage>
        <taxon>Eukaryota</taxon>
        <taxon>Fungi</taxon>
        <taxon>Dikarya</taxon>
        <taxon>Basidiomycota</taxon>
        <taxon>Agaricomycotina</taxon>
        <taxon>Agaricomycetes</taxon>
        <taxon>Polyporales</taxon>
        <taxon>Grifolaceae</taxon>
        <taxon>Grifola</taxon>
    </lineage>
</organism>
<evidence type="ECO:0000313" key="4">
    <source>
        <dbReference type="Proteomes" id="UP000092993"/>
    </source>
</evidence>